<dbReference type="Proteomes" id="UP001063166">
    <property type="component" value="Unassembled WGS sequence"/>
</dbReference>
<dbReference type="AlphaFoldDB" id="A0A9P3UVD8"/>
<proteinExistence type="predicted"/>
<comment type="caution">
    <text evidence="2">The sequence shown here is derived from an EMBL/GenBank/DDBJ whole genome shotgun (WGS) entry which is preliminary data.</text>
</comment>
<dbReference type="EMBL" id="BRPK01000029">
    <property type="protein sequence ID" value="GLB45790.1"/>
    <property type="molecule type" value="Genomic_DNA"/>
</dbReference>
<gene>
    <name evidence="2" type="ORF">LshimejAT787_2900180</name>
</gene>
<keyword evidence="3" id="KW-1185">Reference proteome</keyword>
<reference evidence="2" key="1">
    <citation type="submission" date="2022-07" db="EMBL/GenBank/DDBJ databases">
        <title>The genome of Lyophyllum shimeji provides insight into the initial evolution of ectomycorrhizal fungal genome.</title>
        <authorList>
            <person name="Kobayashi Y."/>
            <person name="Shibata T."/>
            <person name="Hirakawa H."/>
            <person name="Shigenobu S."/>
            <person name="Nishiyama T."/>
            <person name="Yamada A."/>
            <person name="Hasebe M."/>
            <person name="Kawaguchi M."/>
        </authorList>
    </citation>
    <scope>NUCLEOTIDE SEQUENCE</scope>
    <source>
        <strain evidence="2">AT787</strain>
    </source>
</reference>
<evidence type="ECO:0000313" key="3">
    <source>
        <dbReference type="Proteomes" id="UP001063166"/>
    </source>
</evidence>
<sequence>MPLPLSLSRYLVRIIGPATPLGPGPILKLPVTSEPATEGMAVAYRTRAILAVVQEAAAEEEALDITSYPTAPREEVLPEACLEVVPQEEAIPEAHQVVVPREVVLPVVTQEAAPREEARPVAAPQEEARQVVETGPRTTTRLDYRAILTLKKSGNLTIS</sequence>
<feature type="region of interest" description="Disordered" evidence="1">
    <location>
        <begin position="115"/>
        <end position="134"/>
    </location>
</feature>
<protein>
    <submittedName>
        <fullName evidence="2">Uncharacterized protein</fullName>
    </submittedName>
</protein>
<name>A0A9P3UVD8_LYOSH</name>
<evidence type="ECO:0000313" key="2">
    <source>
        <dbReference type="EMBL" id="GLB45790.1"/>
    </source>
</evidence>
<organism evidence="2 3">
    <name type="scientific">Lyophyllum shimeji</name>
    <name type="common">Hon-shimeji</name>
    <name type="synonym">Tricholoma shimeji</name>
    <dbReference type="NCBI Taxonomy" id="47721"/>
    <lineage>
        <taxon>Eukaryota</taxon>
        <taxon>Fungi</taxon>
        <taxon>Dikarya</taxon>
        <taxon>Basidiomycota</taxon>
        <taxon>Agaricomycotina</taxon>
        <taxon>Agaricomycetes</taxon>
        <taxon>Agaricomycetidae</taxon>
        <taxon>Agaricales</taxon>
        <taxon>Tricholomatineae</taxon>
        <taxon>Lyophyllaceae</taxon>
        <taxon>Lyophyllum</taxon>
    </lineage>
</organism>
<evidence type="ECO:0000256" key="1">
    <source>
        <dbReference type="SAM" id="MobiDB-lite"/>
    </source>
</evidence>
<accession>A0A9P3UVD8</accession>